<dbReference type="CDD" id="cd06849">
    <property type="entry name" value="lipoyl_domain"/>
    <property type="match status" value="1"/>
</dbReference>
<sequence length="283" mass="30581">MRRLLLSVTAILLLIVLAACNEEEPVDEEERVVAVEVAEAMEGNLTVENMIYGRTTPHQTTPVIVQVPGEIDALEVENGDKVEEDDLIATLATAAGNQNIHSTADGEVINLQVQEGDIATTDQPLAMVANLDRMEVQFSVISSVRSLFSKADTLDAMIDGKEYEATVTQMDTLPDDTGLYPIIAIVENEDADILPGMIAEVVVPEEKIDSAIIVPTEAIVEEAEESYVYVVKDNMAEKRDITILETESKNTAIEGDIKAGDQIITTGQLTLNNGIQVNVTGGE</sequence>
<dbReference type="InterPro" id="IPR011053">
    <property type="entry name" value="Single_hybrid_motif"/>
</dbReference>
<dbReference type="GO" id="GO:1990281">
    <property type="term" value="C:efflux pump complex"/>
    <property type="evidence" value="ECO:0007669"/>
    <property type="project" value="TreeGrafter"/>
</dbReference>
<comment type="similarity">
    <text evidence="1">Belongs to the membrane fusion protein (MFP) (TC 8.A.1) family.</text>
</comment>
<dbReference type="Gene3D" id="2.40.50.100">
    <property type="match status" value="1"/>
</dbReference>
<dbReference type="AlphaFoldDB" id="A0A494YYR4"/>
<feature type="chain" id="PRO_5019721625" evidence="2">
    <location>
        <begin position="22"/>
        <end position="283"/>
    </location>
</feature>
<evidence type="ECO:0000256" key="1">
    <source>
        <dbReference type="ARBA" id="ARBA00009477"/>
    </source>
</evidence>
<organism evidence="5 6">
    <name type="scientific">Oceanobacillus bengalensis</name>
    <dbReference type="NCBI Taxonomy" id="1435466"/>
    <lineage>
        <taxon>Bacteria</taxon>
        <taxon>Bacillati</taxon>
        <taxon>Bacillota</taxon>
        <taxon>Bacilli</taxon>
        <taxon>Bacillales</taxon>
        <taxon>Bacillaceae</taxon>
        <taxon>Oceanobacillus</taxon>
    </lineage>
</organism>
<evidence type="ECO:0000313" key="6">
    <source>
        <dbReference type="Proteomes" id="UP000281813"/>
    </source>
</evidence>
<keyword evidence="2" id="KW-0732">Signal</keyword>
<dbReference type="InterPro" id="IPR006143">
    <property type="entry name" value="RND_pump_MFP"/>
</dbReference>
<evidence type="ECO:0000259" key="4">
    <source>
        <dbReference type="Pfam" id="PF25989"/>
    </source>
</evidence>
<comment type="caution">
    <text evidence="5">The sequence shown here is derived from an EMBL/GenBank/DDBJ whole genome shotgun (WGS) entry which is preliminary data.</text>
</comment>
<dbReference type="Proteomes" id="UP000281813">
    <property type="component" value="Unassembled WGS sequence"/>
</dbReference>
<evidence type="ECO:0000313" key="5">
    <source>
        <dbReference type="EMBL" id="RKQ15334.1"/>
    </source>
</evidence>
<protein>
    <submittedName>
        <fullName evidence="5">Efflux RND transporter periplasmic adaptor subunit</fullName>
    </submittedName>
</protein>
<proteinExistence type="inferred from homology"/>
<keyword evidence="6" id="KW-1185">Reference proteome</keyword>
<dbReference type="PROSITE" id="PS51257">
    <property type="entry name" value="PROKAR_LIPOPROTEIN"/>
    <property type="match status" value="1"/>
</dbReference>
<dbReference type="OrthoDB" id="2456449at2"/>
<feature type="signal peptide" evidence="2">
    <location>
        <begin position="1"/>
        <end position="21"/>
    </location>
</feature>
<accession>A0A494YYR4</accession>
<dbReference type="EMBL" id="RBZO01000014">
    <property type="protein sequence ID" value="RKQ15334.1"/>
    <property type="molecule type" value="Genomic_DNA"/>
</dbReference>
<reference evidence="5 6" key="1">
    <citation type="journal article" date="2015" name="Antonie Van Leeuwenhoek">
        <title>Oceanobacillus bengalensis sp. nov., a bacterium isolated from seawater of the Bay of Bengal.</title>
        <authorList>
            <person name="Yongchang O."/>
            <person name="Xiang W."/>
            <person name="Wang G."/>
        </authorList>
    </citation>
    <scope>NUCLEOTIDE SEQUENCE [LARGE SCALE GENOMIC DNA]</scope>
    <source>
        <strain evidence="5 6">MCCC 1K00260</strain>
    </source>
</reference>
<dbReference type="SUPFAM" id="SSF51230">
    <property type="entry name" value="Single hybrid motif"/>
    <property type="match status" value="1"/>
</dbReference>
<evidence type="ECO:0000256" key="2">
    <source>
        <dbReference type="SAM" id="SignalP"/>
    </source>
</evidence>
<dbReference type="InterPro" id="IPR058625">
    <property type="entry name" value="MdtA-like_BSH"/>
</dbReference>
<dbReference type="Pfam" id="PF25917">
    <property type="entry name" value="BSH_RND"/>
    <property type="match status" value="1"/>
</dbReference>
<dbReference type="InterPro" id="IPR058637">
    <property type="entry name" value="YknX-like_C"/>
</dbReference>
<feature type="domain" description="YknX-like C-terminal permuted SH3-like" evidence="4">
    <location>
        <begin position="212"/>
        <end position="279"/>
    </location>
</feature>
<dbReference type="Gene3D" id="2.40.420.20">
    <property type="match status" value="1"/>
</dbReference>
<dbReference type="GO" id="GO:0015562">
    <property type="term" value="F:efflux transmembrane transporter activity"/>
    <property type="evidence" value="ECO:0007669"/>
    <property type="project" value="TreeGrafter"/>
</dbReference>
<dbReference type="NCBIfam" id="TIGR01730">
    <property type="entry name" value="RND_mfp"/>
    <property type="match status" value="1"/>
</dbReference>
<dbReference type="Pfam" id="PF25989">
    <property type="entry name" value="YknX_C"/>
    <property type="match status" value="1"/>
</dbReference>
<dbReference type="PANTHER" id="PTHR30469">
    <property type="entry name" value="MULTIDRUG RESISTANCE PROTEIN MDTA"/>
    <property type="match status" value="1"/>
</dbReference>
<dbReference type="RefSeq" id="WP_121131393.1">
    <property type="nucleotide sequence ID" value="NZ_JBHUFK010000065.1"/>
</dbReference>
<feature type="domain" description="Multidrug resistance protein MdtA-like barrel-sandwich hybrid" evidence="3">
    <location>
        <begin position="63"/>
        <end position="128"/>
    </location>
</feature>
<name>A0A494YYR4_9BACI</name>
<evidence type="ECO:0000259" key="3">
    <source>
        <dbReference type="Pfam" id="PF25917"/>
    </source>
</evidence>
<gene>
    <name evidence="5" type="ORF">D8M05_10060</name>
</gene>